<keyword evidence="4" id="KW-0342">GTP-binding</keyword>
<organism evidence="7 8">
    <name type="scientific">Abeliophyllum distichum</name>
    <dbReference type="NCBI Taxonomy" id="126358"/>
    <lineage>
        <taxon>Eukaryota</taxon>
        <taxon>Viridiplantae</taxon>
        <taxon>Streptophyta</taxon>
        <taxon>Embryophyta</taxon>
        <taxon>Tracheophyta</taxon>
        <taxon>Spermatophyta</taxon>
        <taxon>Magnoliopsida</taxon>
        <taxon>eudicotyledons</taxon>
        <taxon>Gunneridae</taxon>
        <taxon>Pentapetalae</taxon>
        <taxon>asterids</taxon>
        <taxon>lamiids</taxon>
        <taxon>Lamiales</taxon>
        <taxon>Oleaceae</taxon>
        <taxon>Forsythieae</taxon>
        <taxon>Abeliophyllum</taxon>
    </lineage>
</organism>
<evidence type="ECO:0000256" key="4">
    <source>
        <dbReference type="ARBA" id="ARBA00023134"/>
    </source>
</evidence>
<evidence type="ECO:0000256" key="3">
    <source>
        <dbReference type="ARBA" id="ARBA00022801"/>
    </source>
</evidence>
<dbReference type="PANTHER" id="PTHR43512">
    <property type="entry name" value="TRANSLATION FACTOR GUF1-RELATED"/>
    <property type="match status" value="1"/>
</dbReference>
<dbReference type="FunFam" id="3.30.70.2570:FF:000001">
    <property type="entry name" value="Translation factor GUF1, mitochondrial"/>
    <property type="match status" value="1"/>
</dbReference>
<dbReference type="Gene3D" id="3.30.70.240">
    <property type="match status" value="1"/>
</dbReference>
<reference evidence="8" key="1">
    <citation type="submission" date="2024-07" db="EMBL/GenBank/DDBJ databases">
        <title>Two chromosome-level genome assemblies of Korean endemic species Abeliophyllum distichum and Forsythia ovata (Oleaceae).</title>
        <authorList>
            <person name="Jang H."/>
        </authorList>
    </citation>
    <scope>NUCLEOTIDE SEQUENCE [LARGE SCALE GENOMIC DNA]</scope>
</reference>
<dbReference type="PANTHER" id="PTHR43512:SF7">
    <property type="entry name" value="TRANSLATION FACTOR GUF1, MITOCHONDRIAL"/>
    <property type="match status" value="1"/>
</dbReference>
<evidence type="ECO:0000256" key="1">
    <source>
        <dbReference type="ARBA" id="ARBA00005454"/>
    </source>
</evidence>
<dbReference type="EMBL" id="JBFOLK010000003">
    <property type="protein sequence ID" value="KAL2525937.1"/>
    <property type="molecule type" value="Genomic_DNA"/>
</dbReference>
<keyword evidence="2" id="KW-0547">Nucleotide-binding</keyword>
<name>A0ABD1ULZ3_9LAMI</name>
<keyword evidence="3" id="KW-0378">Hydrolase</keyword>
<keyword evidence="8" id="KW-1185">Reference proteome</keyword>
<proteinExistence type="inferred from homology"/>
<dbReference type="Gene3D" id="3.30.70.2570">
    <property type="entry name" value="Elongation factor 4, C-terminal domain"/>
    <property type="match status" value="1"/>
</dbReference>
<dbReference type="InterPro" id="IPR006297">
    <property type="entry name" value="EF-4"/>
</dbReference>
<gene>
    <name evidence="7" type="ORF">Adt_10991</name>
</gene>
<evidence type="ECO:0000259" key="5">
    <source>
        <dbReference type="Pfam" id="PF00679"/>
    </source>
</evidence>
<dbReference type="GO" id="GO:0005525">
    <property type="term" value="F:GTP binding"/>
    <property type="evidence" value="ECO:0007669"/>
    <property type="project" value="UniProtKB-KW"/>
</dbReference>
<feature type="domain" description="Elongation factor EFG" evidence="5">
    <location>
        <begin position="1"/>
        <end position="44"/>
    </location>
</feature>
<dbReference type="Pfam" id="PF00679">
    <property type="entry name" value="EFG_C"/>
    <property type="match status" value="1"/>
</dbReference>
<comment type="similarity">
    <text evidence="1">Belongs to the TRAFAC class translation factor GTPase superfamily. Classic translation factor GTPase family. LepA subfamily.</text>
</comment>
<dbReference type="Proteomes" id="UP001604336">
    <property type="component" value="Unassembled WGS sequence"/>
</dbReference>
<dbReference type="GO" id="GO:0016787">
    <property type="term" value="F:hydrolase activity"/>
    <property type="evidence" value="ECO:0007669"/>
    <property type="project" value="UniProtKB-KW"/>
</dbReference>
<dbReference type="Pfam" id="PF06421">
    <property type="entry name" value="LepA_C"/>
    <property type="match status" value="1"/>
</dbReference>
<dbReference type="AlphaFoldDB" id="A0ABD1ULZ3"/>
<sequence>MKYRLPLREIVVDFYNELKSITSGYASFDYEDADYQASDLVKLDILLNGQPVDAVETIVHRLKAQCVGRELVEKLKKFIDRQMFEITIQAAIGSKVIARETFSNLGSQISEFVKSTSDLSKTSILTEALKAPKSELQVLGDLVESITDAMLIGTNLDLHKVWKVFKPLLSPIVTPDNLEFPPCRELIELCDSLGYFIKSTIHRKETWCTQNLKYNLKMLCCLVMDWDMTRKLQRGWQLFIY</sequence>
<evidence type="ECO:0000256" key="2">
    <source>
        <dbReference type="ARBA" id="ARBA00022741"/>
    </source>
</evidence>
<dbReference type="SUPFAM" id="SSF54980">
    <property type="entry name" value="EF-G C-terminal domain-like"/>
    <property type="match status" value="1"/>
</dbReference>
<evidence type="ECO:0000313" key="8">
    <source>
        <dbReference type="Proteomes" id="UP001604336"/>
    </source>
</evidence>
<evidence type="ECO:0000259" key="6">
    <source>
        <dbReference type="Pfam" id="PF06421"/>
    </source>
</evidence>
<feature type="domain" description="GTP-binding protein LepA C-terminal" evidence="6">
    <location>
        <begin position="47"/>
        <end position="141"/>
    </location>
</feature>
<comment type="caution">
    <text evidence="7">The sequence shown here is derived from an EMBL/GenBank/DDBJ whole genome shotgun (WGS) entry which is preliminary data.</text>
</comment>
<dbReference type="InterPro" id="IPR000640">
    <property type="entry name" value="EFG_V-like"/>
</dbReference>
<protein>
    <submittedName>
        <fullName evidence="7">Uncharacterized protein</fullName>
    </submittedName>
</protein>
<dbReference type="InterPro" id="IPR035647">
    <property type="entry name" value="EFG_III/V"/>
</dbReference>
<dbReference type="InterPro" id="IPR013842">
    <property type="entry name" value="LepA_CTD"/>
</dbReference>
<evidence type="ECO:0000313" key="7">
    <source>
        <dbReference type="EMBL" id="KAL2525937.1"/>
    </source>
</evidence>
<dbReference type="InterPro" id="IPR038363">
    <property type="entry name" value="LepA_C_sf"/>
</dbReference>
<accession>A0ABD1ULZ3</accession>